<dbReference type="WBParaSite" id="SSLN_0000679501-mRNA-1">
    <property type="protein sequence ID" value="SSLN_0000679501-mRNA-1"/>
    <property type="gene ID" value="SSLN_0000679501"/>
</dbReference>
<name>A0A183SQT8_SCHSO</name>
<gene>
    <name evidence="1" type="ORF">SSLN_LOCUS6586</name>
</gene>
<dbReference type="AlphaFoldDB" id="A0A183SQT8"/>
<evidence type="ECO:0000313" key="1">
    <source>
        <dbReference type="EMBL" id="VDL92971.1"/>
    </source>
</evidence>
<evidence type="ECO:0000313" key="3">
    <source>
        <dbReference type="WBParaSite" id="SSLN_0000679501-mRNA-1"/>
    </source>
</evidence>
<reference evidence="3" key="1">
    <citation type="submission" date="2016-06" db="UniProtKB">
        <authorList>
            <consortium name="WormBaseParasite"/>
        </authorList>
    </citation>
    <scope>IDENTIFICATION</scope>
</reference>
<dbReference type="Proteomes" id="UP000275846">
    <property type="component" value="Unassembled WGS sequence"/>
</dbReference>
<protein>
    <submittedName>
        <fullName evidence="1 3">Uncharacterized protein</fullName>
    </submittedName>
</protein>
<accession>A0A183SQT8</accession>
<organism evidence="3">
    <name type="scientific">Schistocephalus solidus</name>
    <name type="common">Tapeworm</name>
    <dbReference type="NCBI Taxonomy" id="70667"/>
    <lineage>
        <taxon>Eukaryota</taxon>
        <taxon>Metazoa</taxon>
        <taxon>Spiralia</taxon>
        <taxon>Lophotrochozoa</taxon>
        <taxon>Platyhelminthes</taxon>
        <taxon>Cestoda</taxon>
        <taxon>Eucestoda</taxon>
        <taxon>Diphyllobothriidea</taxon>
        <taxon>Diphyllobothriidae</taxon>
        <taxon>Schistocephalus</taxon>
    </lineage>
</organism>
<evidence type="ECO:0000313" key="2">
    <source>
        <dbReference type="Proteomes" id="UP000275846"/>
    </source>
</evidence>
<proteinExistence type="predicted"/>
<reference evidence="1 2" key="2">
    <citation type="submission" date="2018-11" db="EMBL/GenBank/DDBJ databases">
        <authorList>
            <consortium name="Pathogen Informatics"/>
        </authorList>
    </citation>
    <scope>NUCLEOTIDE SEQUENCE [LARGE SCALE GENOMIC DNA]</scope>
    <source>
        <strain evidence="1 2">NST_G2</strain>
    </source>
</reference>
<dbReference type="EMBL" id="UYSU01033759">
    <property type="protein sequence ID" value="VDL92971.1"/>
    <property type="molecule type" value="Genomic_DNA"/>
</dbReference>
<sequence>MNVGIGMLSPASPSSELTKELKASPCLTHSAEAVMEKNLPGMSFFRFTWYSFAESQHFKPEMEEASEKETAGNPGDEGCIPENPVCCNSLSLLATFQLNAADRRKFVDILLNGQAVCLQLGTASDLTIISESLWQLHDAADFPVCLKRVRWSRRAN</sequence>
<keyword evidence="2" id="KW-1185">Reference proteome</keyword>